<dbReference type="FunFam" id="1.10.40.30:FF:000002">
    <property type="entry name" value="Fumarate hydratase class II"/>
    <property type="match status" value="1"/>
</dbReference>
<dbReference type="PRINTS" id="PR00149">
    <property type="entry name" value="FUMRATELYASE"/>
</dbReference>
<dbReference type="Pfam" id="PF10415">
    <property type="entry name" value="FumaraseC_C"/>
    <property type="match status" value="1"/>
</dbReference>
<dbReference type="InterPro" id="IPR020557">
    <property type="entry name" value="Fumarate_lyase_CS"/>
</dbReference>
<dbReference type="OrthoDB" id="9802809at2"/>
<dbReference type="GO" id="GO:0006108">
    <property type="term" value="P:malate metabolic process"/>
    <property type="evidence" value="ECO:0007669"/>
    <property type="project" value="TreeGrafter"/>
</dbReference>
<accession>A0A1G9PR87</accession>
<dbReference type="Gene3D" id="1.10.275.10">
    <property type="entry name" value="Fumarase/aspartase (N-terminal domain)"/>
    <property type="match status" value="1"/>
</dbReference>
<dbReference type="InterPro" id="IPR024083">
    <property type="entry name" value="Fumarase/histidase_N"/>
</dbReference>
<feature type="binding site" evidence="5">
    <location>
        <position position="317"/>
    </location>
    <ligand>
        <name>substrate</name>
    </ligand>
</feature>
<dbReference type="UniPathway" id="UPA00223">
    <property type="reaction ID" value="UER01007"/>
</dbReference>
<dbReference type="InterPro" id="IPR022761">
    <property type="entry name" value="Fumarate_lyase_N"/>
</dbReference>
<dbReference type="GO" id="GO:0004333">
    <property type="term" value="F:fumarate hydratase activity"/>
    <property type="evidence" value="ECO:0007669"/>
    <property type="project" value="UniProtKB-UniRule"/>
</dbReference>
<dbReference type="RefSeq" id="WP_074598181.1">
    <property type="nucleotide sequence ID" value="NZ_FNHF01000001.1"/>
</dbReference>
<comment type="catalytic activity">
    <reaction evidence="5">
        <text>(S)-malate = fumarate + H2O</text>
        <dbReference type="Rhea" id="RHEA:12460"/>
        <dbReference type="ChEBI" id="CHEBI:15377"/>
        <dbReference type="ChEBI" id="CHEBI:15589"/>
        <dbReference type="ChEBI" id="CHEBI:29806"/>
        <dbReference type="EC" id="4.2.1.2"/>
    </reaction>
</comment>
<feature type="binding site" description="in site B" evidence="5">
    <location>
        <begin position="127"/>
        <end position="130"/>
    </location>
    <ligand>
        <name>substrate</name>
    </ligand>
</feature>
<comment type="similarity">
    <text evidence="2 5">Belongs to the class-II fumarase/aspartase family. Fumarase subfamily.</text>
</comment>
<evidence type="ECO:0000256" key="4">
    <source>
        <dbReference type="ARBA" id="ARBA00023239"/>
    </source>
</evidence>
<dbReference type="Pfam" id="PF00206">
    <property type="entry name" value="Lyase_1"/>
    <property type="match status" value="1"/>
</dbReference>
<evidence type="ECO:0000259" key="7">
    <source>
        <dbReference type="Pfam" id="PF10415"/>
    </source>
</evidence>
<dbReference type="NCBIfam" id="NF008909">
    <property type="entry name" value="PRK12273.1"/>
    <property type="match status" value="1"/>
</dbReference>
<dbReference type="InterPro" id="IPR005677">
    <property type="entry name" value="Fum_hydII"/>
</dbReference>
<name>A0A1G9PR87_9BACI</name>
<dbReference type="PANTHER" id="PTHR11444">
    <property type="entry name" value="ASPARTATEAMMONIA/ARGININOSUCCINATE/ADENYLOSUCCINATE LYASE"/>
    <property type="match status" value="1"/>
</dbReference>
<comment type="subcellular location">
    <subcellularLocation>
        <location evidence="5">Cytoplasm</location>
    </subcellularLocation>
</comment>
<keyword evidence="3 5" id="KW-0816">Tricarboxylic acid cycle</keyword>
<comment type="miscellaneous">
    <text evidence="5">There are 2 substrate-binding sites: the catalytic A site, and the non-catalytic B site that may play a role in the transfer of substrate or product between the active site and the solvent. Alternatively, the B site may bind allosteric effectors.</text>
</comment>
<keyword evidence="4 5" id="KW-0456">Lyase</keyword>
<evidence type="ECO:0000256" key="1">
    <source>
        <dbReference type="ARBA" id="ARBA00001494"/>
    </source>
</evidence>
<comment type="function">
    <text evidence="5">Involved in the TCA cycle. Catalyzes the stereospecific interconversion of fumarate to L-malate.</text>
</comment>
<comment type="pathway">
    <text evidence="5">Carbohydrate metabolism; tricarboxylic acid cycle; (S)-malate from fumarate: step 1/1.</text>
</comment>
<dbReference type="InterPro" id="IPR008948">
    <property type="entry name" value="L-Aspartase-like"/>
</dbReference>
<feature type="active site" evidence="5">
    <location>
        <position position="316"/>
    </location>
</feature>
<keyword evidence="9" id="KW-1185">Reference proteome</keyword>
<dbReference type="GO" id="GO:0008797">
    <property type="term" value="F:aspartate ammonia-lyase activity"/>
    <property type="evidence" value="ECO:0007669"/>
    <property type="project" value="UniProtKB-EC"/>
</dbReference>
<dbReference type="Proteomes" id="UP000182347">
    <property type="component" value="Unassembled WGS sequence"/>
</dbReference>
<dbReference type="EMBL" id="FNHF01000001">
    <property type="protein sequence ID" value="SDM01274.1"/>
    <property type="molecule type" value="Genomic_DNA"/>
</dbReference>
<dbReference type="EC" id="4.2.1.2" evidence="5"/>
<comment type="subunit">
    <text evidence="5">Homotetramer.</text>
</comment>
<feature type="binding site" evidence="5">
    <location>
        <position position="185"/>
    </location>
    <ligand>
        <name>substrate</name>
    </ligand>
</feature>
<dbReference type="Gene3D" id="1.20.200.10">
    <property type="entry name" value="Fumarase/aspartase (Central domain)"/>
    <property type="match status" value="1"/>
</dbReference>
<dbReference type="Gene3D" id="1.10.40.30">
    <property type="entry name" value="Fumarase/aspartase (C-terminal domain)"/>
    <property type="match status" value="1"/>
</dbReference>
<dbReference type="GO" id="GO:0006099">
    <property type="term" value="P:tricarboxylic acid cycle"/>
    <property type="evidence" value="ECO:0007669"/>
    <property type="project" value="UniProtKB-UniRule"/>
</dbReference>
<gene>
    <name evidence="5" type="primary">fumC</name>
    <name evidence="8" type="ORF">SAMN05216244_1536</name>
</gene>
<reference evidence="9" key="1">
    <citation type="submission" date="2016-10" db="EMBL/GenBank/DDBJ databases">
        <authorList>
            <person name="Varghese N."/>
            <person name="Submissions S."/>
        </authorList>
    </citation>
    <scope>NUCLEOTIDE SEQUENCE [LARGE SCALE GENOMIC DNA]</scope>
    <source>
        <strain evidence="9">CGMCC 1.6199</strain>
    </source>
</reference>
<protein>
    <recommendedName>
        <fullName evidence="5">Fumarate hydratase class II</fullName>
        <shortName evidence="5">Fumarase C</shortName>
        <ecNumber evidence="5">4.2.1.2</ecNumber>
    </recommendedName>
    <alternativeName>
        <fullName evidence="5">Aerobic fumarase</fullName>
    </alternativeName>
    <alternativeName>
        <fullName evidence="5">Iron-independent fumarase</fullName>
    </alternativeName>
</protein>
<evidence type="ECO:0000256" key="2">
    <source>
        <dbReference type="ARBA" id="ARBA00009084"/>
    </source>
</evidence>
<dbReference type="AlphaFoldDB" id="A0A1G9PR87"/>
<keyword evidence="5" id="KW-0963">Cytoplasm</keyword>
<feature type="binding site" evidence="5">
    <location>
        <begin position="97"/>
        <end position="99"/>
    </location>
    <ligand>
        <name>substrate</name>
    </ligand>
</feature>
<dbReference type="PROSITE" id="PS00163">
    <property type="entry name" value="FUMARATE_LYASES"/>
    <property type="match status" value="1"/>
</dbReference>
<feature type="binding site" evidence="5">
    <location>
        <begin position="322"/>
        <end position="324"/>
    </location>
    <ligand>
        <name>substrate</name>
    </ligand>
</feature>
<dbReference type="FunFam" id="1.10.275.10:FF:000001">
    <property type="entry name" value="Fumarate hydratase, mitochondrial"/>
    <property type="match status" value="1"/>
</dbReference>
<dbReference type="STRING" id="482461.SAMN05216244_1536"/>
<dbReference type="InterPro" id="IPR018951">
    <property type="entry name" value="Fumarase_C_C"/>
</dbReference>
<dbReference type="PANTHER" id="PTHR11444:SF1">
    <property type="entry name" value="FUMARATE HYDRATASE, MITOCHONDRIAL"/>
    <property type="match status" value="1"/>
</dbReference>
<feature type="site" description="Important for catalytic activity" evidence="5">
    <location>
        <position position="329"/>
    </location>
</feature>
<dbReference type="SUPFAM" id="SSF48557">
    <property type="entry name" value="L-aspartase-like"/>
    <property type="match status" value="1"/>
</dbReference>
<feature type="binding site" evidence="5">
    <location>
        <begin position="137"/>
        <end position="139"/>
    </location>
    <ligand>
        <name>substrate</name>
    </ligand>
</feature>
<organism evidence="8 9">
    <name type="scientific">Sediminibacillus halophilus</name>
    <dbReference type="NCBI Taxonomy" id="482461"/>
    <lineage>
        <taxon>Bacteria</taxon>
        <taxon>Bacillati</taxon>
        <taxon>Bacillota</taxon>
        <taxon>Bacilli</taxon>
        <taxon>Bacillales</taxon>
        <taxon>Bacillaceae</taxon>
        <taxon>Sediminibacillus</taxon>
    </lineage>
</organism>
<dbReference type="GO" id="GO:0005737">
    <property type="term" value="C:cytoplasm"/>
    <property type="evidence" value="ECO:0007669"/>
    <property type="project" value="UniProtKB-SubCell"/>
</dbReference>
<dbReference type="InterPro" id="IPR000362">
    <property type="entry name" value="Fumarate_lyase_fam"/>
</dbReference>
<dbReference type="PRINTS" id="PR00145">
    <property type="entry name" value="ARGSUCLYASE"/>
</dbReference>
<dbReference type="NCBIfam" id="TIGR00979">
    <property type="entry name" value="fumC_II"/>
    <property type="match status" value="1"/>
</dbReference>
<proteinExistence type="inferred from homology"/>
<evidence type="ECO:0000256" key="3">
    <source>
        <dbReference type="ARBA" id="ARBA00022532"/>
    </source>
</evidence>
<sequence length="461" mass="50602">MDYRIEKDTLGEMHVAADKFWGAQTQRSKQNFPIGSEKMPQEVIDGFAVLKKSAAMANRDLGLLEEDKAEAIAYAADKIMAGELKEHFPLVVWQTGSGTQSNMNVNEVIAYVGNQWLDEKNSEYRLHPNDDVNKSQSSNDTYPTALHIGAVLKLEDTVLPALDTLKQTLKEKMEAFQDIVKIGRTHLQDATPLTLGQEISGWHRMLEKSEAMLVDSIRYVKELAIGGTAVGTGLNAHPEFSERVCKKINEYTGKDFVSAPNKFHALTSHDELVHSHGALKALAADMMKIANDVRWLASGPRCGIGEITIPANEPGSSIMPGKVNPTQSEAVTMVAVQVMGNDAAIGFAASQGNFELNVFKPVIAHNFIQSAQLLADSMLSFDERCVKGLEPNLENIEKNLKDSLMLVTALNPHIGYENAAKIAKKAFADNTTLKQAAVDSGLLTAEQFDEYINPKEMTYPK</sequence>
<feature type="domain" description="Fumarase C C-terminal" evidence="7">
    <location>
        <begin position="406"/>
        <end position="458"/>
    </location>
</feature>
<evidence type="ECO:0000313" key="9">
    <source>
        <dbReference type="Proteomes" id="UP000182347"/>
    </source>
</evidence>
<evidence type="ECO:0000259" key="6">
    <source>
        <dbReference type="Pfam" id="PF00206"/>
    </source>
</evidence>
<dbReference type="CDD" id="cd01362">
    <property type="entry name" value="Fumarase_classII"/>
    <property type="match status" value="1"/>
</dbReference>
<evidence type="ECO:0000256" key="5">
    <source>
        <dbReference type="HAMAP-Rule" id="MF_00743"/>
    </source>
</evidence>
<dbReference type="HAMAP" id="MF_00743">
    <property type="entry name" value="FumaraseC"/>
    <property type="match status" value="1"/>
</dbReference>
<dbReference type="FunFam" id="1.20.200.10:FF:000001">
    <property type="entry name" value="Fumarate hydratase, mitochondrial"/>
    <property type="match status" value="1"/>
</dbReference>
<feature type="domain" description="Fumarate lyase N-terminal" evidence="6">
    <location>
        <begin position="11"/>
        <end position="340"/>
    </location>
</feature>
<comment type="catalytic activity">
    <reaction evidence="1">
        <text>L-aspartate = fumarate + NH4(+)</text>
        <dbReference type="Rhea" id="RHEA:16601"/>
        <dbReference type="ChEBI" id="CHEBI:28938"/>
        <dbReference type="ChEBI" id="CHEBI:29806"/>
        <dbReference type="ChEBI" id="CHEBI:29991"/>
        <dbReference type="EC" id="4.3.1.1"/>
    </reaction>
</comment>
<dbReference type="GO" id="GO:0006106">
    <property type="term" value="P:fumarate metabolic process"/>
    <property type="evidence" value="ECO:0007669"/>
    <property type="project" value="InterPro"/>
</dbReference>
<feature type="active site" description="Proton donor/acceptor" evidence="5">
    <location>
        <position position="186"/>
    </location>
</feature>
<evidence type="ECO:0000313" key="8">
    <source>
        <dbReference type="EMBL" id="SDM01274.1"/>
    </source>
</evidence>